<name>A0A9P4MP02_9PEZI</name>
<feature type="region of interest" description="Disordered" evidence="1">
    <location>
        <begin position="21"/>
        <end position="65"/>
    </location>
</feature>
<protein>
    <recommendedName>
        <fullName evidence="5">Ricin B lectin domain-containing protein</fullName>
    </recommendedName>
</protein>
<keyword evidence="4" id="KW-1185">Reference proteome</keyword>
<evidence type="ECO:0008006" key="5">
    <source>
        <dbReference type="Google" id="ProtNLM"/>
    </source>
</evidence>
<dbReference type="EMBL" id="ML996084">
    <property type="protein sequence ID" value="KAF2154226.1"/>
    <property type="molecule type" value="Genomic_DNA"/>
</dbReference>
<sequence length="217" mass="22784">MRFSHVAALSVVGLVAATPVGSTTSVHPATTTKHPASTTKKFPSGATQTPSSSDNGLSQPFNLQLSGHPKAAANGAFMTFIEPQSSPSQQFNYMTWTQNTPSTALHVSTSGATYLIDTNGGFQGAAAVAWASSLDKGIHLIQATGLGAGSNLYVNWPGNWNTNATIVDPKGQRVYVMTCPKTDKDAPIEIDHGVYVSYSANEASCLTWDLVPKSVVL</sequence>
<proteinExistence type="predicted"/>
<reference evidence="3" key="1">
    <citation type="journal article" date="2020" name="Stud. Mycol.">
        <title>101 Dothideomycetes genomes: a test case for predicting lifestyles and emergence of pathogens.</title>
        <authorList>
            <person name="Haridas S."/>
            <person name="Albert R."/>
            <person name="Binder M."/>
            <person name="Bloem J."/>
            <person name="Labutti K."/>
            <person name="Salamov A."/>
            <person name="Andreopoulos B."/>
            <person name="Baker S."/>
            <person name="Barry K."/>
            <person name="Bills G."/>
            <person name="Bluhm B."/>
            <person name="Cannon C."/>
            <person name="Castanera R."/>
            <person name="Culley D."/>
            <person name="Daum C."/>
            <person name="Ezra D."/>
            <person name="Gonzalez J."/>
            <person name="Henrissat B."/>
            <person name="Kuo A."/>
            <person name="Liang C."/>
            <person name="Lipzen A."/>
            <person name="Lutzoni F."/>
            <person name="Magnuson J."/>
            <person name="Mondo S."/>
            <person name="Nolan M."/>
            <person name="Ohm R."/>
            <person name="Pangilinan J."/>
            <person name="Park H.-J."/>
            <person name="Ramirez L."/>
            <person name="Alfaro M."/>
            <person name="Sun H."/>
            <person name="Tritt A."/>
            <person name="Yoshinaga Y."/>
            <person name="Zwiers L.-H."/>
            <person name="Turgeon B."/>
            <person name="Goodwin S."/>
            <person name="Spatafora J."/>
            <person name="Crous P."/>
            <person name="Grigoriev I."/>
        </authorList>
    </citation>
    <scope>NUCLEOTIDE SEQUENCE</scope>
    <source>
        <strain evidence="3">CBS 260.36</strain>
    </source>
</reference>
<gene>
    <name evidence="3" type="ORF">K461DRAFT_267274</name>
</gene>
<keyword evidence="2" id="KW-0732">Signal</keyword>
<evidence type="ECO:0000313" key="4">
    <source>
        <dbReference type="Proteomes" id="UP000799439"/>
    </source>
</evidence>
<evidence type="ECO:0000256" key="2">
    <source>
        <dbReference type="SAM" id="SignalP"/>
    </source>
</evidence>
<accession>A0A9P4MP02</accession>
<evidence type="ECO:0000256" key="1">
    <source>
        <dbReference type="SAM" id="MobiDB-lite"/>
    </source>
</evidence>
<evidence type="ECO:0000313" key="3">
    <source>
        <dbReference type="EMBL" id="KAF2154226.1"/>
    </source>
</evidence>
<dbReference type="AlphaFoldDB" id="A0A9P4MP02"/>
<feature type="chain" id="PRO_5040476189" description="Ricin B lectin domain-containing protein" evidence="2">
    <location>
        <begin position="18"/>
        <end position="217"/>
    </location>
</feature>
<dbReference type="Proteomes" id="UP000799439">
    <property type="component" value="Unassembled WGS sequence"/>
</dbReference>
<feature type="signal peptide" evidence="2">
    <location>
        <begin position="1"/>
        <end position="17"/>
    </location>
</feature>
<organism evidence="3 4">
    <name type="scientific">Myriangium duriaei CBS 260.36</name>
    <dbReference type="NCBI Taxonomy" id="1168546"/>
    <lineage>
        <taxon>Eukaryota</taxon>
        <taxon>Fungi</taxon>
        <taxon>Dikarya</taxon>
        <taxon>Ascomycota</taxon>
        <taxon>Pezizomycotina</taxon>
        <taxon>Dothideomycetes</taxon>
        <taxon>Dothideomycetidae</taxon>
        <taxon>Myriangiales</taxon>
        <taxon>Myriangiaceae</taxon>
        <taxon>Myriangium</taxon>
    </lineage>
</organism>
<comment type="caution">
    <text evidence="3">The sequence shown here is derived from an EMBL/GenBank/DDBJ whole genome shotgun (WGS) entry which is preliminary data.</text>
</comment>